<dbReference type="AlphaFoldDB" id="A0AAW0WTD4"/>
<feature type="region of interest" description="Disordered" evidence="1">
    <location>
        <begin position="1"/>
        <end position="67"/>
    </location>
</feature>
<dbReference type="EMBL" id="JARKIK010000048">
    <property type="protein sequence ID" value="KAK8735182.1"/>
    <property type="molecule type" value="Genomic_DNA"/>
</dbReference>
<gene>
    <name evidence="2" type="ORF">OTU49_005545</name>
</gene>
<feature type="compositionally biased region" description="Acidic residues" evidence="1">
    <location>
        <begin position="34"/>
        <end position="47"/>
    </location>
</feature>
<evidence type="ECO:0000313" key="2">
    <source>
        <dbReference type="EMBL" id="KAK8735182.1"/>
    </source>
</evidence>
<keyword evidence="3" id="KW-1185">Reference proteome</keyword>
<evidence type="ECO:0000256" key="1">
    <source>
        <dbReference type="SAM" id="MobiDB-lite"/>
    </source>
</evidence>
<name>A0AAW0WTD4_CHEQU</name>
<sequence length="115" mass="13978">MNPADDREKDALLKKDEKQKPSRGHRKQMWDINKEDDEEEEEEEEEEERKKKQNRIILDMQRKRSSGCARVTAGYKTQKMELQRCRIIKQARDKTCEIVKKETWEKSERKLNNNR</sequence>
<dbReference type="Proteomes" id="UP001445076">
    <property type="component" value="Unassembled WGS sequence"/>
</dbReference>
<reference evidence="2 3" key="1">
    <citation type="journal article" date="2024" name="BMC Genomics">
        <title>Genome assembly of redclaw crayfish (Cherax quadricarinatus) provides insights into its immune adaptation and hypoxia tolerance.</title>
        <authorList>
            <person name="Liu Z."/>
            <person name="Zheng J."/>
            <person name="Li H."/>
            <person name="Fang K."/>
            <person name="Wang S."/>
            <person name="He J."/>
            <person name="Zhou D."/>
            <person name="Weng S."/>
            <person name="Chi M."/>
            <person name="Gu Z."/>
            <person name="He J."/>
            <person name="Li F."/>
            <person name="Wang M."/>
        </authorList>
    </citation>
    <scope>NUCLEOTIDE SEQUENCE [LARGE SCALE GENOMIC DNA]</scope>
    <source>
        <strain evidence="2">ZL_2023a</strain>
    </source>
</reference>
<comment type="caution">
    <text evidence="2">The sequence shown here is derived from an EMBL/GenBank/DDBJ whole genome shotgun (WGS) entry which is preliminary data.</text>
</comment>
<evidence type="ECO:0000313" key="3">
    <source>
        <dbReference type="Proteomes" id="UP001445076"/>
    </source>
</evidence>
<proteinExistence type="predicted"/>
<feature type="compositionally biased region" description="Basic and acidic residues" evidence="1">
    <location>
        <begin position="1"/>
        <end position="20"/>
    </location>
</feature>
<protein>
    <submittedName>
        <fullName evidence="2">Uncharacterized protein</fullName>
    </submittedName>
</protein>
<organism evidence="2 3">
    <name type="scientific">Cherax quadricarinatus</name>
    <name type="common">Australian red claw crayfish</name>
    <dbReference type="NCBI Taxonomy" id="27406"/>
    <lineage>
        <taxon>Eukaryota</taxon>
        <taxon>Metazoa</taxon>
        <taxon>Ecdysozoa</taxon>
        <taxon>Arthropoda</taxon>
        <taxon>Crustacea</taxon>
        <taxon>Multicrustacea</taxon>
        <taxon>Malacostraca</taxon>
        <taxon>Eumalacostraca</taxon>
        <taxon>Eucarida</taxon>
        <taxon>Decapoda</taxon>
        <taxon>Pleocyemata</taxon>
        <taxon>Astacidea</taxon>
        <taxon>Parastacoidea</taxon>
        <taxon>Parastacidae</taxon>
        <taxon>Cherax</taxon>
    </lineage>
</organism>
<accession>A0AAW0WTD4</accession>